<dbReference type="AlphaFoldDB" id="A0A845FWM3"/>
<sequence length="75" mass="8276">METAVVADTASAQLEPLLAAYSEGRIGRRELEQSTGLCFGEILSQLARCGLPLPRVDTQAYFNQAQRDLFERVFG</sequence>
<organism evidence="1 2">
    <name type="scientific">Duganella vulcania</name>
    <dbReference type="NCBI Taxonomy" id="2692166"/>
    <lineage>
        <taxon>Bacteria</taxon>
        <taxon>Pseudomonadati</taxon>
        <taxon>Pseudomonadota</taxon>
        <taxon>Betaproteobacteria</taxon>
        <taxon>Burkholderiales</taxon>
        <taxon>Oxalobacteraceae</taxon>
        <taxon>Telluria group</taxon>
        <taxon>Duganella</taxon>
    </lineage>
</organism>
<dbReference type="RefSeq" id="WP_161096106.1">
    <property type="nucleotide sequence ID" value="NZ_WWCW01000014.1"/>
</dbReference>
<protein>
    <submittedName>
        <fullName evidence="1">Uncharacterized protein</fullName>
    </submittedName>
</protein>
<name>A0A845FWM3_9BURK</name>
<evidence type="ECO:0000313" key="1">
    <source>
        <dbReference type="EMBL" id="MYM86913.1"/>
    </source>
</evidence>
<accession>A0A845FWM3</accession>
<proteinExistence type="predicted"/>
<dbReference type="EMBL" id="WWCW01000014">
    <property type="protein sequence ID" value="MYM86913.1"/>
    <property type="molecule type" value="Genomic_DNA"/>
</dbReference>
<comment type="caution">
    <text evidence="1">The sequence shown here is derived from an EMBL/GenBank/DDBJ whole genome shotgun (WGS) entry which is preliminary data.</text>
</comment>
<evidence type="ECO:0000313" key="2">
    <source>
        <dbReference type="Proteomes" id="UP000470302"/>
    </source>
</evidence>
<dbReference type="Proteomes" id="UP000470302">
    <property type="component" value="Unassembled WGS sequence"/>
</dbReference>
<reference evidence="1 2" key="1">
    <citation type="submission" date="2020-01" db="EMBL/GenBank/DDBJ databases">
        <title>Novel species isolated from a subtropical stream in China.</title>
        <authorList>
            <person name="Lu H."/>
        </authorList>
    </citation>
    <scope>NUCLEOTIDE SEQUENCE [LARGE SCALE GENOMIC DNA]</scope>
    <source>
        <strain evidence="1 2">FT82W</strain>
    </source>
</reference>
<gene>
    <name evidence="1" type="ORF">GTP91_06895</name>
</gene>